<accession>L8GPS6</accession>
<dbReference type="InterPro" id="IPR011992">
    <property type="entry name" value="EF-hand-dom_pair"/>
</dbReference>
<dbReference type="InterPro" id="IPR001806">
    <property type="entry name" value="Small_GTPase"/>
</dbReference>
<dbReference type="STRING" id="1257118.L8GPS6"/>
<name>L8GPS6_ACACF</name>
<dbReference type="GO" id="GO:0003924">
    <property type="term" value="F:GTPase activity"/>
    <property type="evidence" value="ECO:0007669"/>
    <property type="project" value="InterPro"/>
</dbReference>
<dbReference type="KEGG" id="acan:ACA1_367400"/>
<dbReference type="GO" id="GO:0007165">
    <property type="term" value="P:signal transduction"/>
    <property type="evidence" value="ECO:0007669"/>
    <property type="project" value="InterPro"/>
</dbReference>
<dbReference type="SUPFAM" id="SSF52540">
    <property type="entry name" value="P-loop containing nucleoside triphosphate hydrolases"/>
    <property type="match status" value="1"/>
</dbReference>
<dbReference type="RefSeq" id="XP_004336119.1">
    <property type="nucleotide sequence ID" value="XM_004336071.1"/>
</dbReference>
<evidence type="ECO:0000256" key="2">
    <source>
        <dbReference type="ARBA" id="ARBA00023134"/>
    </source>
</evidence>
<dbReference type="Pfam" id="PF00071">
    <property type="entry name" value="Ras"/>
    <property type="match status" value="1"/>
</dbReference>
<dbReference type="PRINTS" id="PR00449">
    <property type="entry name" value="RASTRNSFRMNG"/>
</dbReference>
<dbReference type="GO" id="GO:0005525">
    <property type="term" value="F:GTP binding"/>
    <property type="evidence" value="ECO:0007669"/>
    <property type="project" value="UniProtKB-KW"/>
</dbReference>
<keyword evidence="4" id="KW-1185">Reference proteome</keyword>
<dbReference type="Proteomes" id="UP000011083">
    <property type="component" value="Unassembled WGS sequence"/>
</dbReference>
<evidence type="ECO:0000313" key="4">
    <source>
        <dbReference type="Proteomes" id="UP000011083"/>
    </source>
</evidence>
<dbReference type="GO" id="GO:0016020">
    <property type="term" value="C:membrane"/>
    <property type="evidence" value="ECO:0007669"/>
    <property type="project" value="InterPro"/>
</dbReference>
<sequence>MEEENVHTVQRLYQVFDKNPRGEIDAVGFRQMAWVLGEDLYESEAQACVARLDLDGSGGLSLPELRAWWASHDKAADAGEGATADSGVLPVLLQRLRSTSYVQMAQKEQRRRVVDDHTFRGWVVYADRLKLDAEVGEFGEARSSGSVRFTLDPETAAAARQELKAPPNCVGLISIGCTIRGDIDEFELGELAGSIANLLLMAKPLFKFHSHKTQMGKQNGERLMVLSLFWTDIDELVQIRSALIGAELKEIEGTIELSQKPGDQTDDFVKGRVRGKLAVSVNVVAFLNELLNRYKTDLYRARVNMLAAFRDLDLKLKVDSMDEAYRRFAKDIRYFRDVRGLSSLKQLLLPAVVSLYNDNSIPAPIKDTYFNAVASLRGVASLHLQMDDQVLRFAFDNADVAALLPTKDELASWRAPIPPVTPAAKNLRPLFGTNEYRVAVLGPRQVGKSSLIVQFTQVPRQIQVDGAPVNLELCDAGSEENTQMRWVLLVDAVVLVYSVTDRASFEAMEDWRKRILQTKAGLANKIDQAAAARMVKPEEGAELAAKWEDSLFFEVDATRGESLSSAFLELVLEVKSLEEADTSDGHEWFPAL</sequence>
<proteinExistence type="predicted"/>
<dbReference type="EMBL" id="KB008073">
    <property type="protein sequence ID" value="ELR14106.1"/>
    <property type="molecule type" value="Genomic_DNA"/>
</dbReference>
<dbReference type="PANTHER" id="PTHR24070">
    <property type="entry name" value="RAS, DI-RAS, AND RHEB FAMILY MEMBERS OF SMALL GTPASE SUPERFAMILY"/>
    <property type="match status" value="1"/>
</dbReference>
<dbReference type="InterPro" id="IPR027417">
    <property type="entry name" value="P-loop_NTPase"/>
</dbReference>
<protein>
    <submittedName>
        <fullName evidence="3">Ras subfamily protein</fullName>
    </submittedName>
</protein>
<dbReference type="Gene3D" id="1.10.238.10">
    <property type="entry name" value="EF-hand"/>
    <property type="match status" value="1"/>
</dbReference>
<reference evidence="3 4" key="1">
    <citation type="journal article" date="2013" name="Genome Biol.">
        <title>Genome of Acanthamoeba castellanii highlights extensive lateral gene transfer and early evolution of tyrosine kinase signaling.</title>
        <authorList>
            <person name="Clarke M."/>
            <person name="Lohan A.J."/>
            <person name="Liu B."/>
            <person name="Lagkouvardos I."/>
            <person name="Roy S."/>
            <person name="Zafar N."/>
            <person name="Bertelli C."/>
            <person name="Schilde C."/>
            <person name="Kianianmomeni A."/>
            <person name="Burglin T.R."/>
            <person name="Frech C."/>
            <person name="Turcotte B."/>
            <person name="Kopec K.O."/>
            <person name="Synnott J.M."/>
            <person name="Choo C."/>
            <person name="Paponov I."/>
            <person name="Finkler A."/>
            <person name="Soon Heng Tan C."/>
            <person name="Hutchins A.P."/>
            <person name="Weinmeier T."/>
            <person name="Rattei T."/>
            <person name="Chu J.S."/>
            <person name="Gimenez G."/>
            <person name="Irimia M."/>
            <person name="Rigden D.J."/>
            <person name="Fitzpatrick D.A."/>
            <person name="Lorenzo-Morales J."/>
            <person name="Bateman A."/>
            <person name="Chiu C.H."/>
            <person name="Tang P."/>
            <person name="Hegemann P."/>
            <person name="Fromm H."/>
            <person name="Raoult D."/>
            <person name="Greub G."/>
            <person name="Miranda-Saavedra D."/>
            <person name="Chen N."/>
            <person name="Nash P."/>
            <person name="Ginger M.L."/>
            <person name="Horn M."/>
            <person name="Schaap P."/>
            <person name="Caler L."/>
            <person name="Loftus B."/>
        </authorList>
    </citation>
    <scope>NUCLEOTIDE SEQUENCE [LARGE SCALE GENOMIC DNA]</scope>
    <source>
        <strain evidence="3 4">Neff</strain>
    </source>
</reference>
<evidence type="ECO:0000313" key="3">
    <source>
        <dbReference type="EMBL" id="ELR14106.1"/>
    </source>
</evidence>
<dbReference type="SMART" id="SM00173">
    <property type="entry name" value="RAS"/>
    <property type="match status" value="1"/>
</dbReference>
<dbReference type="SUPFAM" id="SSF47473">
    <property type="entry name" value="EF-hand"/>
    <property type="match status" value="1"/>
</dbReference>
<dbReference type="SMART" id="SM00174">
    <property type="entry name" value="RHO"/>
    <property type="match status" value="1"/>
</dbReference>
<gene>
    <name evidence="3" type="ORF">ACA1_367400</name>
</gene>
<dbReference type="GeneID" id="14914656"/>
<dbReference type="InterPro" id="IPR020849">
    <property type="entry name" value="Small_GTPase_Ras-type"/>
</dbReference>
<evidence type="ECO:0000256" key="1">
    <source>
        <dbReference type="ARBA" id="ARBA00022741"/>
    </source>
</evidence>
<organism evidence="3 4">
    <name type="scientific">Acanthamoeba castellanii (strain ATCC 30010 / Neff)</name>
    <dbReference type="NCBI Taxonomy" id="1257118"/>
    <lineage>
        <taxon>Eukaryota</taxon>
        <taxon>Amoebozoa</taxon>
        <taxon>Discosea</taxon>
        <taxon>Longamoebia</taxon>
        <taxon>Centramoebida</taxon>
        <taxon>Acanthamoebidae</taxon>
        <taxon>Acanthamoeba</taxon>
    </lineage>
</organism>
<dbReference type="SMART" id="SM00175">
    <property type="entry name" value="RAB"/>
    <property type="match status" value="1"/>
</dbReference>
<dbReference type="AlphaFoldDB" id="L8GPS6"/>
<keyword evidence="2" id="KW-0342">GTP-binding</keyword>
<dbReference type="PROSITE" id="PS51419">
    <property type="entry name" value="RAB"/>
    <property type="match status" value="1"/>
</dbReference>
<keyword evidence="1" id="KW-0547">Nucleotide-binding</keyword>
<dbReference type="VEuPathDB" id="AmoebaDB:ACA1_367400"/>
<dbReference type="OrthoDB" id="448450at2759"/>
<dbReference type="Gene3D" id="3.40.50.300">
    <property type="entry name" value="P-loop containing nucleotide triphosphate hydrolases"/>
    <property type="match status" value="1"/>
</dbReference>